<reference evidence="10 11" key="1">
    <citation type="submission" date="2023-04" db="EMBL/GenBank/DDBJ databases">
        <title>Fusibacter bizertensis strain WBS, isolated from littoral bottom sediments of the Arctic seas - biochemical and genomic analysis.</title>
        <authorList>
            <person name="Brioukhanov A.L."/>
        </authorList>
    </citation>
    <scope>NUCLEOTIDE SEQUENCE [LARGE SCALE GENOMIC DNA]</scope>
    <source>
        <strain evidence="10 11">WBS</strain>
    </source>
</reference>
<dbReference type="InterPro" id="IPR051537">
    <property type="entry name" value="DNA_Adenine_Mtase"/>
</dbReference>
<dbReference type="PANTHER" id="PTHR42933:SF3">
    <property type="entry name" value="TYPE I RESTRICTION ENZYME MJAVIII METHYLASE SUBUNIT"/>
    <property type="match status" value="1"/>
</dbReference>
<accession>A0ABT6N8K0</accession>
<dbReference type="InterPro" id="IPR004546">
    <property type="entry name" value="Restrct_endonuc_T1M"/>
</dbReference>
<dbReference type="NCBIfam" id="TIGR00497">
    <property type="entry name" value="hsdM"/>
    <property type="match status" value="1"/>
</dbReference>
<organism evidence="10 11">
    <name type="scientific">Fusibacter bizertensis</name>
    <dbReference type="NCBI Taxonomy" id="1488331"/>
    <lineage>
        <taxon>Bacteria</taxon>
        <taxon>Bacillati</taxon>
        <taxon>Bacillota</taxon>
        <taxon>Clostridia</taxon>
        <taxon>Eubacteriales</taxon>
        <taxon>Eubacteriales Family XII. Incertae Sedis</taxon>
        <taxon>Fusibacter</taxon>
    </lineage>
</organism>
<dbReference type="Gene3D" id="1.20.1260.30">
    <property type="match status" value="1"/>
</dbReference>
<keyword evidence="3 10" id="KW-0489">Methyltransferase</keyword>
<dbReference type="Proteomes" id="UP001158045">
    <property type="component" value="Unassembled WGS sequence"/>
</dbReference>
<dbReference type="PROSITE" id="PS00092">
    <property type="entry name" value="N6_MTASE"/>
    <property type="match status" value="1"/>
</dbReference>
<evidence type="ECO:0000259" key="8">
    <source>
        <dbReference type="Pfam" id="PF02384"/>
    </source>
</evidence>
<dbReference type="GO" id="GO:0009007">
    <property type="term" value="F:site-specific DNA-methyltransferase (adenine-specific) activity"/>
    <property type="evidence" value="ECO:0007669"/>
    <property type="project" value="UniProtKB-EC"/>
</dbReference>
<dbReference type="InterPro" id="IPR029063">
    <property type="entry name" value="SAM-dependent_MTases_sf"/>
</dbReference>
<gene>
    <name evidence="10" type="ORF">QE109_01175</name>
</gene>
<dbReference type="Pfam" id="PF02384">
    <property type="entry name" value="N6_Mtase"/>
    <property type="match status" value="1"/>
</dbReference>
<feature type="domain" description="DNA methylase adenine-specific" evidence="8">
    <location>
        <begin position="155"/>
        <end position="466"/>
    </location>
</feature>
<dbReference type="InterPro" id="IPR002052">
    <property type="entry name" value="DNA_methylase_N6_adenine_CS"/>
</dbReference>
<evidence type="ECO:0000256" key="7">
    <source>
        <dbReference type="ARBA" id="ARBA00047942"/>
    </source>
</evidence>
<keyword evidence="11" id="KW-1185">Reference proteome</keyword>
<dbReference type="GO" id="GO:0032259">
    <property type="term" value="P:methylation"/>
    <property type="evidence" value="ECO:0007669"/>
    <property type="project" value="UniProtKB-KW"/>
</dbReference>
<keyword evidence="5" id="KW-0949">S-adenosyl-L-methionine</keyword>
<dbReference type="EC" id="2.1.1.72" evidence="2"/>
<comment type="similarity">
    <text evidence="1">Belongs to the N(4)/N(6)-methyltransferase family.</text>
</comment>
<name>A0ABT6N8K0_9FIRM</name>
<dbReference type="InterPro" id="IPR038333">
    <property type="entry name" value="T1MK-like_N_sf"/>
</dbReference>
<proteinExistence type="inferred from homology"/>
<comment type="catalytic activity">
    <reaction evidence="7">
        <text>a 2'-deoxyadenosine in DNA + S-adenosyl-L-methionine = an N(6)-methyl-2'-deoxyadenosine in DNA + S-adenosyl-L-homocysteine + H(+)</text>
        <dbReference type="Rhea" id="RHEA:15197"/>
        <dbReference type="Rhea" id="RHEA-COMP:12418"/>
        <dbReference type="Rhea" id="RHEA-COMP:12419"/>
        <dbReference type="ChEBI" id="CHEBI:15378"/>
        <dbReference type="ChEBI" id="CHEBI:57856"/>
        <dbReference type="ChEBI" id="CHEBI:59789"/>
        <dbReference type="ChEBI" id="CHEBI:90615"/>
        <dbReference type="ChEBI" id="CHEBI:90616"/>
        <dbReference type="EC" id="2.1.1.72"/>
    </reaction>
</comment>
<dbReference type="EMBL" id="JARYZI010000001">
    <property type="protein sequence ID" value="MDH8676734.1"/>
    <property type="molecule type" value="Genomic_DNA"/>
</dbReference>
<evidence type="ECO:0000256" key="3">
    <source>
        <dbReference type="ARBA" id="ARBA00022603"/>
    </source>
</evidence>
<evidence type="ECO:0000313" key="11">
    <source>
        <dbReference type="Proteomes" id="UP001158045"/>
    </source>
</evidence>
<comment type="caution">
    <text evidence="10">The sequence shown here is derived from an EMBL/GenBank/DDBJ whole genome shotgun (WGS) entry which is preliminary data.</text>
</comment>
<dbReference type="PRINTS" id="PR00507">
    <property type="entry name" value="N12N6MTFRASE"/>
</dbReference>
<evidence type="ECO:0000256" key="4">
    <source>
        <dbReference type="ARBA" id="ARBA00022679"/>
    </source>
</evidence>
<sequence length="503" mass="56989">MMKLNLQQLETKLWDCANVLRGSLSSAQYMDYIFGMMFLKRMNDQFDLEQKKIKEEKADLPEAFLNDMLEDASSYHTFFVPKQARWEKLKNLNLNIGPELDKAFHAIEDEPKNSELVGVLTTANYNDKERVPDAKLNQLLQIFDSMNLSNEGLEKPDIMGDAYMYLLKQFADDGGKKGGEFYTPEEIKELMVRVLQPTDTDTIYDPTAGSGGFLINAIEYVKKQGGNHKNVQVYGQEINLSTWAICKLNMLLHEARGAVIYKGDVIREPKNLEGATLKTFDKVIANPPFSLKNWGIESAQNNTYHRFSYGVPPQSYGDLAFVEHMIASLNSKGKMATVVPHGILFRGGAEGSIRQGILEDDLFEAIIGLPQNLFYGTGIPAAVLVLNKHKPTERKGKVLFIDASNDFAKDGNKNKLRPEDINAVVKAYDAFEMVEKYAEVITLDQIRENDYNLNISRYVDTTEEEEIVDINAVARRISEREGRLEASRDQINEFMRELGFESI</sequence>
<dbReference type="SUPFAM" id="SSF53335">
    <property type="entry name" value="S-adenosyl-L-methionine-dependent methyltransferases"/>
    <property type="match status" value="1"/>
</dbReference>
<evidence type="ECO:0000256" key="5">
    <source>
        <dbReference type="ARBA" id="ARBA00022691"/>
    </source>
</evidence>
<evidence type="ECO:0000256" key="2">
    <source>
        <dbReference type="ARBA" id="ARBA00011900"/>
    </source>
</evidence>
<dbReference type="RefSeq" id="WP_281092532.1">
    <property type="nucleotide sequence ID" value="NZ_JARYZI010000001.1"/>
</dbReference>
<feature type="domain" description="N6 adenine-specific DNA methyltransferase N-terminal" evidence="9">
    <location>
        <begin position="9"/>
        <end position="143"/>
    </location>
</feature>
<dbReference type="InterPro" id="IPR022749">
    <property type="entry name" value="D12N6_MeTrfase_N"/>
</dbReference>
<evidence type="ECO:0000256" key="6">
    <source>
        <dbReference type="ARBA" id="ARBA00022747"/>
    </source>
</evidence>
<dbReference type="Gene3D" id="3.40.50.150">
    <property type="entry name" value="Vaccinia Virus protein VP39"/>
    <property type="match status" value="1"/>
</dbReference>
<protein>
    <recommendedName>
        <fullName evidence="2">site-specific DNA-methyltransferase (adenine-specific)</fullName>
        <ecNumber evidence="2">2.1.1.72</ecNumber>
    </recommendedName>
</protein>
<dbReference type="PANTHER" id="PTHR42933">
    <property type="entry name" value="SLR6095 PROTEIN"/>
    <property type="match status" value="1"/>
</dbReference>
<dbReference type="CDD" id="cd02440">
    <property type="entry name" value="AdoMet_MTases"/>
    <property type="match status" value="1"/>
</dbReference>
<evidence type="ECO:0000256" key="1">
    <source>
        <dbReference type="ARBA" id="ARBA00006594"/>
    </source>
</evidence>
<dbReference type="Pfam" id="PF12161">
    <property type="entry name" value="HsdM_N"/>
    <property type="match status" value="1"/>
</dbReference>
<evidence type="ECO:0000259" key="9">
    <source>
        <dbReference type="Pfam" id="PF12161"/>
    </source>
</evidence>
<keyword evidence="6" id="KW-0680">Restriction system</keyword>
<dbReference type="InterPro" id="IPR003356">
    <property type="entry name" value="DNA_methylase_A-5"/>
</dbReference>
<keyword evidence="4 10" id="KW-0808">Transferase</keyword>
<evidence type="ECO:0000313" key="10">
    <source>
        <dbReference type="EMBL" id="MDH8676734.1"/>
    </source>
</evidence>